<protein>
    <submittedName>
        <fullName evidence="1">Uncharacterized protein</fullName>
    </submittedName>
</protein>
<dbReference type="InParanoid" id="T1I9R6"/>
<dbReference type="HOGENOM" id="CLU_2963698_0_0_1"/>
<evidence type="ECO:0000313" key="1">
    <source>
        <dbReference type="EnsemblMetazoa" id="RPRC013037-PA"/>
    </source>
</evidence>
<dbReference type="AlphaFoldDB" id="T1I9R6"/>
<name>T1I9R6_RHOPR</name>
<evidence type="ECO:0000313" key="2">
    <source>
        <dbReference type="Proteomes" id="UP000015103"/>
    </source>
</evidence>
<reference evidence="1" key="1">
    <citation type="submission" date="2015-05" db="UniProtKB">
        <authorList>
            <consortium name="EnsemblMetazoa"/>
        </authorList>
    </citation>
    <scope>IDENTIFICATION</scope>
</reference>
<dbReference type="EnsemblMetazoa" id="RPRC013037-RA">
    <property type="protein sequence ID" value="RPRC013037-PA"/>
    <property type="gene ID" value="RPRC013037"/>
</dbReference>
<dbReference type="VEuPathDB" id="VectorBase:RPRC013037"/>
<proteinExistence type="predicted"/>
<organism evidence="1 2">
    <name type="scientific">Rhodnius prolixus</name>
    <name type="common">Triatomid bug</name>
    <dbReference type="NCBI Taxonomy" id="13249"/>
    <lineage>
        <taxon>Eukaryota</taxon>
        <taxon>Metazoa</taxon>
        <taxon>Ecdysozoa</taxon>
        <taxon>Arthropoda</taxon>
        <taxon>Hexapoda</taxon>
        <taxon>Insecta</taxon>
        <taxon>Pterygota</taxon>
        <taxon>Neoptera</taxon>
        <taxon>Paraneoptera</taxon>
        <taxon>Hemiptera</taxon>
        <taxon>Heteroptera</taxon>
        <taxon>Panheteroptera</taxon>
        <taxon>Cimicomorpha</taxon>
        <taxon>Reduviidae</taxon>
        <taxon>Triatominae</taxon>
        <taxon>Rhodnius</taxon>
    </lineage>
</organism>
<accession>T1I9R6</accession>
<keyword evidence="2" id="KW-1185">Reference proteome</keyword>
<dbReference type="Proteomes" id="UP000015103">
    <property type="component" value="Unassembled WGS sequence"/>
</dbReference>
<sequence length="59" mass="6558">MKYQIIFIMLVAMLALSLALPLDDSIIGIDESKDSDNPQDPKSVFLKAKLLKKLLLLKG</sequence>
<dbReference type="EMBL" id="ACPB03000622">
    <property type="status" value="NOT_ANNOTATED_CDS"/>
    <property type="molecule type" value="Genomic_DNA"/>
</dbReference>